<dbReference type="SUPFAM" id="SSF53067">
    <property type="entry name" value="Actin-like ATPase domain"/>
    <property type="match status" value="1"/>
</dbReference>
<accession>A0ABY7ETI6</accession>
<dbReference type="InterPro" id="IPR043129">
    <property type="entry name" value="ATPase_NBD"/>
</dbReference>
<sequence length="473" mass="53087">MATEKEEISMSKKILKNALPIVTKPEKEHLIVAAIDFGTTFTGYAFSTKKILDDKINCSLFRSEGFQSEKAPTCVLLNSDETFSAFGYDAEEKYEELCLNNESDGYHYFERFKMNLYKAKAEIRDDDIKLALEPEAASLYCNMQKLCKIVKFDGKVELDSFPVGHRYIVADLGGGTADLAVHEILDDQNLREIARSDGDAYGDAFEACSVSYNDTVREANAKYTGKAEIKRDMFKFSADIMKCFFDKAVDGIVKFIKELRSNDELSMIHTILMVGGFSESKYVQERIKNDIRGVRLVIPIDPSLAVLKGAVLYGKNPQAITERMARYSYGFSVARSFKEETDPEELKITINGMQYCKKVFKKLITKGEVLKKGEVFGNIMGHTVETNTVLSFMLSSLLPAVAKVYKSTKEDPKYTTTEEECEELGKLIIHPPPSGWPPVSVLIQGLIVGDSEMHSFACNVKTKQIYAAKFDCL</sequence>
<dbReference type="Gene3D" id="3.30.420.40">
    <property type="match status" value="2"/>
</dbReference>
<keyword evidence="2" id="KW-1185">Reference proteome</keyword>
<organism evidence="1 2">
    <name type="scientific">Mya arenaria</name>
    <name type="common">Soft-shell clam</name>
    <dbReference type="NCBI Taxonomy" id="6604"/>
    <lineage>
        <taxon>Eukaryota</taxon>
        <taxon>Metazoa</taxon>
        <taxon>Spiralia</taxon>
        <taxon>Lophotrochozoa</taxon>
        <taxon>Mollusca</taxon>
        <taxon>Bivalvia</taxon>
        <taxon>Autobranchia</taxon>
        <taxon>Heteroconchia</taxon>
        <taxon>Euheterodonta</taxon>
        <taxon>Imparidentia</taxon>
        <taxon>Neoheterodontei</taxon>
        <taxon>Myida</taxon>
        <taxon>Myoidea</taxon>
        <taxon>Myidae</taxon>
        <taxon>Mya</taxon>
    </lineage>
</organism>
<evidence type="ECO:0000313" key="2">
    <source>
        <dbReference type="Proteomes" id="UP001164746"/>
    </source>
</evidence>
<proteinExistence type="predicted"/>
<gene>
    <name evidence="1" type="ORF">MAR_026286</name>
</gene>
<dbReference type="PANTHER" id="PTHR14187:SF5">
    <property type="entry name" value="HEAT SHOCK 70 KDA PROTEIN 12A"/>
    <property type="match status" value="1"/>
</dbReference>
<protein>
    <submittedName>
        <fullName evidence="1">HS12B-like protein</fullName>
    </submittedName>
</protein>
<dbReference type="EMBL" id="CP111019">
    <property type="protein sequence ID" value="WAR12106.1"/>
    <property type="molecule type" value="Genomic_DNA"/>
</dbReference>
<evidence type="ECO:0000313" key="1">
    <source>
        <dbReference type="EMBL" id="WAR12106.1"/>
    </source>
</evidence>
<dbReference type="PANTHER" id="PTHR14187">
    <property type="entry name" value="ALPHA KINASE/ELONGATION FACTOR 2 KINASE"/>
    <property type="match status" value="1"/>
</dbReference>
<reference evidence="1" key="1">
    <citation type="submission" date="2022-11" db="EMBL/GenBank/DDBJ databases">
        <title>Centuries of genome instability and evolution in soft-shell clam transmissible cancer (bioRxiv).</title>
        <authorList>
            <person name="Hart S.F.M."/>
            <person name="Yonemitsu M.A."/>
            <person name="Giersch R.M."/>
            <person name="Beal B.F."/>
            <person name="Arriagada G."/>
            <person name="Davis B.W."/>
            <person name="Ostrander E.A."/>
            <person name="Goff S.P."/>
            <person name="Metzger M.J."/>
        </authorList>
    </citation>
    <scope>NUCLEOTIDE SEQUENCE</scope>
    <source>
        <strain evidence="1">MELC-2E11</strain>
        <tissue evidence="1">Siphon/mantle</tissue>
    </source>
</reference>
<name>A0ABY7ETI6_MYAAR</name>
<dbReference type="Proteomes" id="UP001164746">
    <property type="component" value="Chromosome 8"/>
</dbReference>